<keyword evidence="3" id="KW-1003">Cell membrane</keyword>
<dbReference type="GO" id="GO:0005886">
    <property type="term" value="C:plasma membrane"/>
    <property type="evidence" value="ECO:0007669"/>
    <property type="project" value="UniProtKB-SubCell"/>
</dbReference>
<evidence type="ECO:0000256" key="6">
    <source>
        <dbReference type="ARBA" id="ARBA00022989"/>
    </source>
</evidence>
<feature type="domain" description="Type II secretion system protein GspF" evidence="9">
    <location>
        <begin position="69"/>
        <end position="192"/>
    </location>
</feature>
<dbReference type="Proteomes" id="UP000177941">
    <property type="component" value="Unassembled WGS sequence"/>
</dbReference>
<organism evidence="10 11">
    <name type="scientific">Candidatus Andersenbacteria bacterium RIFCSPHIGHO2_12_FULL_45_11b</name>
    <dbReference type="NCBI Taxonomy" id="1797282"/>
    <lineage>
        <taxon>Bacteria</taxon>
        <taxon>Candidatus Anderseniibacteriota</taxon>
    </lineage>
</organism>
<feature type="non-terminal residue" evidence="10">
    <location>
        <position position="321"/>
    </location>
</feature>
<dbReference type="InterPro" id="IPR003004">
    <property type="entry name" value="GspF/PilC"/>
</dbReference>
<keyword evidence="4" id="KW-0997">Cell inner membrane</keyword>
<feature type="domain" description="Type II secretion system protein GspF" evidence="9">
    <location>
        <begin position="273"/>
        <end position="321"/>
    </location>
</feature>
<evidence type="ECO:0000313" key="11">
    <source>
        <dbReference type="Proteomes" id="UP000177941"/>
    </source>
</evidence>
<dbReference type="PANTHER" id="PTHR30012:SF0">
    <property type="entry name" value="TYPE II SECRETION SYSTEM PROTEIN F-RELATED"/>
    <property type="match status" value="1"/>
</dbReference>
<comment type="subcellular location">
    <subcellularLocation>
        <location evidence="1">Cell inner membrane</location>
        <topology evidence="1">Multi-pass membrane protein</topology>
    </subcellularLocation>
</comment>
<dbReference type="Gene3D" id="1.20.81.30">
    <property type="entry name" value="Type II secretion system (T2SS), domain F"/>
    <property type="match status" value="2"/>
</dbReference>
<feature type="transmembrane region" description="Helical" evidence="8">
    <location>
        <begin position="169"/>
        <end position="191"/>
    </location>
</feature>
<evidence type="ECO:0000256" key="2">
    <source>
        <dbReference type="ARBA" id="ARBA00005745"/>
    </source>
</evidence>
<sequence length="321" mass="35554">MATFRYKGVNERTGERVSDIREAVSHTILGQDLMKEGVLLTSFSELKKKHALSFESLFSHVPVLERVLFARYFALMLRAGLDVKNALDTLQRQTKNQTLARSIASVKEGIEKGKTLADSMKPFPKAFPNLFVSFVGVGEATGKLQETLEILAQQLQKEFELRRAIQGGMMYPIVIITALFSVGAAMMIFVVPKLVDIFRGFKVELPLMTRVLLATSSFISTYWYIVGLAIIMLIIALRMIMKTSTGRMGVAWLLLRMPVVGPIIKQINIARASRNLSSLLASGVAFTEALAIMGNNTPNPVYAKIFLGAEAHVRQGKLLSE</sequence>
<gene>
    <name evidence="10" type="ORF">A3E36_03710</name>
</gene>
<keyword evidence="7 8" id="KW-0472">Membrane</keyword>
<dbReference type="InterPro" id="IPR018076">
    <property type="entry name" value="T2SS_GspF_dom"/>
</dbReference>
<dbReference type="Pfam" id="PF00482">
    <property type="entry name" value="T2SSF"/>
    <property type="match status" value="2"/>
</dbReference>
<accession>A0A1G1XB06</accession>
<keyword evidence="6 8" id="KW-1133">Transmembrane helix</keyword>
<proteinExistence type="inferred from homology"/>
<keyword evidence="5 8" id="KW-0812">Transmembrane</keyword>
<evidence type="ECO:0000256" key="5">
    <source>
        <dbReference type="ARBA" id="ARBA00022692"/>
    </source>
</evidence>
<name>A0A1G1XB06_9BACT</name>
<evidence type="ECO:0000256" key="4">
    <source>
        <dbReference type="ARBA" id="ARBA00022519"/>
    </source>
</evidence>
<evidence type="ECO:0000313" key="10">
    <source>
        <dbReference type="EMBL" id="OGY36770.1"/>
    </source>
</evidence>
<evidence type="ECO:0000256" key="8">
    <source>
        <dbReference type="SAM" id="Phobius"/>
    </source>
</evidence>
<protein>
    <recommendedName>
        <fullName evidence="9">Type II secretion system protein GspF domain-containing protein</fullName>
    </recommendedName>
</protein>
<evidence type="ECO:0000256" key="7">
    <source>
        <dbReference type="ARBA" id="ARBA00023136"/>
    </source>
</evidence>
<dbReference type="InterPro" id="IPR042094">
    <property type="entry name" value="T2SS_GspF_sf"/>
</dbReference>
<dbReference type="AlphaFoldDB" id="A0A1G1XB06"/>
<evidence type="ECO:0000256" key="1">
    <source>
        <dbReference type="ARBA" id="ARBA00004429"/>
    </source>
</evidence>
<reference evidence="10 11" key="1">
    <citation type="journal article" date="2016" name="Nat. Commun.">
        <title>Thousands of microbial genomes shed light on interconnected biogeochemical processes in an aquifer system.</title>
        <authorList>
            <person name="Anantharaman K."/>
            <person name="Brown C.T."/>
            <person name="Hug L.A."/>
            <person name="Sharon I."/>
            <person name="Castelle C.J."/>
            <person name="Probst A.J."/>
            <person name="Thomas B.C."/>
            <person name="Singh A."/>
            <person name="Wilkins M.J."/>
            <person name="Karaoz U."/>
            <person name="Brodie E.L."/>
            <person name="Williams K.H."/>
            <person name="Hubbard S.S."/>
            <person name="Banfield J.F."/>
        </authorList>
    </citation>
    <scope>NUCLEOTIDE SEQUENCE [LARGE SCALE GENOMIC DNA]</scope>
</reference>
<dbReference type="FunFam" id="1.20.81.30:FF:000001">
    <property type="entry name" value="Type II secretion system protein F"/>
    <property type="match status" value="1"/>
</dbReference>
<feature type="transmembrane region" description="Helical" evidence="8">
    <location>
        <begin position="211"/>
        <end position="237"/>
    </location>
</feature>
<evidence type="ECO:0000259" key="9">
    <source>
        <dbReference type="Pfam" id="PF00482"/>
    </source>
</evidence>
<comment type="caution">
    <text evidence="10">The sequence shown here is derived from an EMBL/GenBank/DDBJ whole genome shotgun (WGS) entry which is preliminary data.</text>
</comment>
<evidence type="ECO:0000256" key="3">
    <source>
        <dbReference type="ARBA" id="ARBA00022475"/>
    </source>
</evidence>
<dbReference type="PANTHER" id="PTHR30012">
    <property type="entry name" value="GENERAL SECRETION PATHWAY PROTEIN"/>
    <property type="match status" value="1"/>
</dbReference>
<comment type="similarity">
    <text evidence="2">Belongs to the GSP F family.</text>
</comment>
<dbReference type="EMBL" id="MHHS01000029">
    <property type="protein sequence ID" value="OGY36770.1"/>
    <property type="molecule type" value="Genomic_DNA"/>
</dbReference>